<gene>
    <name evidence="2" type="ORF">Cgig2_001943</name>
</gene>
<evidence type="ECO:0000256" key="1">
    <source>
        <dbReference type="SAM" id="MobiDB-lite"/>
    </source>
</evidence>
<reference evidence="2" key="1">
    <citation type="submission" date="2022-04" db="EMBL/GenBank/DDBJ databases">
        <title>Carnegiea gigantea Genome sequencing and assembly v2.</title>
        <authorList>
            <person name="Copetti D."/>
            <person name="Sanderson M.J."/>
            <person name="Burquez A."/>
            <person name="Wojciechowski M.F."/>
        </authorList>
    </citation>
    <scope>NUCLEOTIDE SEQUENCE</scope>
    <source>
        <strain evidence="2">SGP5-SGP5p</strain>
        <tissue evidence="2">Aerial part</tissue>
    </source>
</reference>
<dbReference type="EMBL" id="JAKOGI010000455">
    <property type="protein sequence ID" value="KAJ8434740.1"/>
    <property type="molecule type" value="Genomic_DNA"/>
</dbReference>
<evidence type="ECO:0000313" key="3">
    <source>
        <dbReference type="Proteomes" id="UP001153076"/>
    </source>
</evidence>
<organism evidence="2 3">
    <name type="scientific">Carnegiea gigantea</name>
    <dbReference type="NCBI Taxonomy" id="171969"/>
    <lineage>
        <taxon>Eukaryota</taxon>
        <taxon>Viridiplantae</taxon>
        <taxon>Streptophyta</taxon>
        <taxon>Embryophyta</taxon>
        <taxon>Tracheophyta</taxon>
        <taxon>Spermatophyta</taxon>
        <taxon>Magnoliopsida</taxon>
        <taxon>eudicotyledons</taxon>
        <taxon>Gunneridae</taxon>
        <taxon>Pentapetalae</taxon>
        <taxon>Caryophyllales</taxon>
        <taxon>Cactineae</taxon>
        <taxon>Cactaceae</taxon>
        <taxon>Cactoideae</taxon>
        <taxon>Echinocereeae</taxon>
        <taxon>Carnegiea</taxon>
    </lineage>
</organism>
<proteinExistence type="predicted"/>
<dbReference type="Proteomes" id="UP001153076">
    <property type="component" value="Unassembled WGS sequence"/>
</dbReference>
<protein>
    <submittedName>
        <fullName evidence="2">Uncharacterized protein</fullName>
    </submittedName>
</protein>
<evidence type="ECO:0000313" key="2">
    <source>
        <dbReference type="EMBL" id="KAJ8434740.1"/>
    </source>
</evidence>
<sequence>MSSNWYNQMRRDSSIFLLESKRNPASKFLQLSIIKDGRRSFIIFPVGWNDRGSARILDALNEIVGPSNLGLGDSHKLSSPQQPLPNGVMPSPSPPPPRPGVGSGRFEPQFEAQKSTGFCGLKAWDGLEPLQGARGCASGFFVEPTLRKVDRERRRDITKSNGRAPRSVNTQFYSRQRSFRNRVRVSGRFSSEGGVLTNWPPDALLVLDTSSPYLDCA</sequence>
<feature type="region of interest" description="Disordered" evidence="1">
    <location>
        <begin position="71"/>
        <end position="107"/>
    </location>
</feature>
<comment type="caution">
    <text evidence="2">The sequence shown here is derived from an EMBL/GenBank/DDBJ whole genome shotgun (WGS) entry which is preliminary data.</text>
</comment>
<keyword evidence="3" id="KW-1185">Reference proteome</keyword>
<accession>A0A9Q1K1I4</accession>
<dbReference type="AlphaFoldDB" id="A0A9Q1K1I4"/>
<name>A0A9Q1K1I4_9CARY</name>